<evidence type="ECO:0000313" key="6">
    <source>
        <dbReference type="EMBL" id="SVB07207.1"/>
    </source>
</evidence>
<dbReference type="PROSITE" id="PS50267">
    <property type="entry name" value="NA_NEUROTRAN_SYMP_3"/>
    <property type="match status" value="1"/>
</dbReference>
<reference evidence="6" key="1">
    <citation type="submission" date="2018-05" db="EMBL/GenBank/DDBJ databases">
        <authorList>
            <person name="Lanie J.A."/>
            <person name="Ng W.-L."/>
            <person name="Kazmierczak K.M."/>
            <person name="Andrzejewski T.M."/>
            <person name="Davidsen T.M."/>
            <person name="Wayne K.J."/>
            <person name="Tettelin H."/>
            <person name="Glass J.I."/>
            <person name="Rusch D."/>
            <person name="Podicherti R."/>
            <person name="Tsui H.-C.T."/>
            <person name="Winkler M.E."/>
        </authorList>
    </citation>
    <scope>NUCLEOTIDE SEQUENCE</scope>
</reference>
<name>A0A382B1W4_9ZZZZ</name>
<gene>
    <name evidence="6" type="ORF">METZ01_LOCUS160061</name>
</gene>
<keyword evidence="5" id="KW-0472">Membrane</keyword>
<keyword evidence="2" id="KW-0813">Transport</keyword>
<dbReference type="InterPro" id="IPR000175">
    <property type="entry name" value="Na/ntran_symport"/>
</dbReference>
<evidence type="ECO:0000256" key="1">
    <source>
        <dbReference type="ARBA" id="ARBA00004141"/>
    </source>
</evidence>
<dbReference type="PROSITE" id="PS00610">
    <property type="entry name" value="NA_NEUROTRAN_SYMP_1"/>
    <property type="match status" value="1"/>
</dbReference>
<evidence type="ECO:0000256" key="4">
    <source>
        <dbReference type="ARBA" id="ARBA00022989"/>
    </source>
</evidence>
<feature type="non-terminal residue" evidence="6">
    <location>
        <position position="31"/>
    </location>
</feature>
<dbReference type="GO" id="GO:0016020">
    <property type="term" value="C:membrane"/>
    <property type="evidence" value="ECO:0007669"/>
    <property type="project" value="UniProtKB-SubCell"/>
</dbReference>
<protein>
    <recommendedName>
        <fullName evidence="7">Transporter</fullName>
    </recommendedName>
</protein>
<keyword evidence="4" id="KW-1133">Transmembrane helix</keyword>
<evidence type="ECO:0008006" key="7">
    <source>
        <dbReference type="Google" id="ProtNLM"/>
    </source>
</evidence>
<keyword evidence="3" id="KW-0812">Transmembrane</keyword>
<sequence length="31" mass="3203">MATAGFAIGLGNVWRFPYLTGMNGGGAFLLV</sequence>
<evidence type="ECO:0000256" key="2">
    <source>
        <dbReference type="ARBA" id="ARBA00022448"/>
    </source>
</evidence>
<proteinExistence type="predicted"/>
<dbReference type="SUPFAM" id="SSF161070">
    <property type="entry name" value="SNF-like"/>
    <property type="match status" value="1"/>
</dbReference>
<dbReference type="AlphaFoldDB" id="A0A382B1W4"/>
<comment type="subcellular location">
    <subcellularLocation>
        <location evidence="1">Membrane</location>
        <topology evidence="1">Multi-pass membrane protein</topology>
    </subcellularLocation>
</comment>
<dbReference type="Pfam" id="PF00209">
    <property type="entry name" value="SNF"/>
    <property type="match status" value="1"/>
</dbReference>
<dbReference type="EMBL" id="UINC01027635">
    <property type="protein sequence ID" value="SVB07207.1"/>
    <property type="molecule type" value="Genomic_DNA"/>
</dbReference>
<accession>A0A382B1W4</accession>
<evidence type="ECO:0000256" key="3">
    <source>
        <dbReference type="ARBA" id="ARBA00022692"/>
    </source>
</evidence>
<dbReference type="InterPro" id="IPR037272">
    <property type="entry name" value="SNS_sf"/>
</dbReference>
<organism evidence="6">
    <name type="scientific">marine metagenome</name>
    <dbReference type="NCBI Taxonomy" id="408172"/>
    <lineage>
        <taxon>unclassified sequences</taxon>
        <taxon>metagenomes</taxon>
        <taxon>ecological metagenomes</taxon>
    </lineage>
</organism>
<evidence type="ECO:0000256" key="5">
    <source>
        <dbReference type="ARBA" id="ARBA00023136"/>
    </source>
</evidence>